<evidence type="ECO:0000313" key="2">
    <source>
        <dbReference type="Proteomes" id="UP000249799"/>
    </source>
</evidence>
<dbReference type="Gene3D" id="2.40.160.20">
    <property type="match status" value="1"/>
</dbReference>
<evidence type="ECO:0008006" key="3">
    <source>
        <dbReference type="Google" id="ProtNLM"/>
    </source>
</evidence>
<dbReference type="InterPro" id="IPR030820">
    <property type="entry name" value="OMP_myx_plus_Proteobacteria"/>
</dbReference>
<dbReference type="NCBIfam" id="TIGR04565">
    <property type="entry name" value="OMP_myx_plus"/>
    <property type="match status" value="1"/>
</dbReference>
<proteinExistence type="predicted"/>
<dbReference type="InterPro" id="IPR011250">
    <property type="entry name" value="OMP/PagP_B-barrel"/>
</dbReference>
<dbReference type="SUPFAM" id="SSF56925">
    <property type="entry name" value="OMPA-like"/>
    <property type="match status" value="1"/>
</dbReference>
<protein>
    <recommendedName>
        <fullName evidence="3">Outer membrane protein beta-barrel domain-containing protein</fullName>
    </recommendedName>
</protein>
<reference evidence="1 2" key="1">
    <citation type="submission" date="2018-06" db="EMBL/GenBank/DDBJ databases">
        <title>Lujinxingia sediminis gen. nov. sp. nov., a new facultative anaerobic member of the class Deltaproteobacteria, and proposal of Lujinxingaceae fam. nov.</title>
        <authorList>
            <person name="Guo L.-Y."/>
            <person name="Li C.-M."/>
            <person name="Wang S."/>
            <person name="Du Z.-J."/>
        </authorList>
    </citation>
    <scope>NUCLEOTIDE SEQUENCE [LARGE SCALE GENOMIC DNA]</scope>
    <source>
        <strain evidence="1 2">FA350</strain>
    </source>
</reference>
<dbReference type="Proteomes" id="UP000249799">
    <property type="component" value="Chromosome"/>
</dbReference>
<dbReference type="EMBL" id="CP030032">
    <property type="protein sequence ID" value="AWV88058.1"/>
    <property type="molecule type" value="Genomic_DNA"/>
</dbReference>
<organism evidence="1 2">
    <name type="scientific">Bradymonas sediminis</name>
    <dbReference type="NCBI Taxonomy" id="1548548"/>
    <lineage>
        <taxon>Bacteria</taxon>
        <taxon>Deltaproteobacteria</taxon>
        <taxon>Bradymonadales</taxon>
        <taxon>Bradymonadaceae</taxon>
        <taxon>Bradymonas</taxon>
    </lineage>
</organism>
<evidence type="ECO:0000313" key="1">
    <source>
        <dbReference type="EMBL" id="AWV88058.1"/>
    </source>
</evidence>
<accession>A0A2Z4FH59</accession>
<keyword evidence="2" id="KW-1185">Reference proteome</keyword>
<dbReference type="AlphaFoldDB" id="A0A2Z4FH59"/>
<sequence>MMMNRPKYSICKRLAVMTLLPYPERSAQTRRRLRTLMMALLVGGLLSVSGNAFAQDDAAENDVDAVSATSDDSAEEAAAPSAPVLQLAGGDRSAIETKMDSFWSVKKDLSSVEGRKYTREGKFRAGLYTGILSSQPFYWYIPVGLRATYFLSDNFGVGIEGSFSGATSFNTELSDYLEGARPTDFTEAKKEDRFLWRAHAVATWHPLYGKLAFLQRKLTHFDLNLVAGLGAVGVDRPNAVQTQVDGAVAPELLLGGGVDIFLTESVTVQLDGRFYIYQAAENDINNGDFFQSLDAPSEFLLGVSYLF</sequence>
<dbReference type="OrthoDB" id="5495025at2"/>
<dbReference type="KEGG" id="bsed:DN745_01400"/>
<gene>
    <name evidence="1" type="ORF">DN745_01400</name>
</gene>
<name>A0A2Z4FH59_9DELT</name>